<feature type="domain" description="FAD/NAD(P)-binding" evidence="11">
    <location>
        <begin position="387"/>
        <end position="484"/>
    </location>
</feature>
<evidence type="ECO:0000256" key="4">
    <source>
        <dbReference type="ARBA" id="ARBA00022630"/>
    </source>
</evidence>
<dbReference type="GO" id="GO:0046872">
    <property type="term" value="F:metal ion binding"/>
    <property type="evidence" value="ECO:0007669"/>
    <property type="project" value="UniProtKB-KW"/>
</dbReference>
<dbReference type="InterPro" id="IPR036188">
    <property type="entry name" value="FAD/NAD-bd_sf"/>
</dbReference>
<comment type="similarity">
    <text evidence="3">In the N-terminal section; belongs to the NADH:flavin oxidoreductase/NADH oxidase family.</text>
</comment>
<dbReference type="InterPro" id="IPR001155">
    <property type="entry name" value="OxRdtase_FMN_N"/>
</dbReference>
<keyword evidence="8" id="KW-0408">Iron</keyword>
<dbReference type="STRING" id="1384054.N790_05480"/>
<dbReference type="Gene3D" id="3.20.20.70">
    <property type="entry name" value="Aldolase class I"/>
    <property type="match status" value="1"/>
</dbReference>
<dbReference type="PANTHER" id="PTHR42917">
    <property type="entry name" value="2,4-DIENOYL-COA REDUCTASE"/>
    <property type="match status" value="1"/>
</dbReference>
<accession>A0A091BE70</accession>
<dbReference type="PRINTS" id="PR00368">
    <property type="entry name" value="FADPNR"/>
</dbReference>
<evidence type="ECO:0000313" key="12">
    <source>
        <dbReference type="EMBL" id="KFN49119.1"/>
    </source>
</evidence>
<comment type="caution">
    <text evidence="12">The sequence shown here is derived from an EMBL/GenBank/DDBJ whole genome shotgun (WGS) entry which is preliminary data.</text>
</comment>
<comment type="cofactor">
    <cofactor evidence="1">
        <name>FMN</name>
        <dbReference type="ChEBI" id="CHEBI:58210"/>
    </cofactor>
</comment>
<sequence length="693" mass="76284">MRDPRYDILFEPVRIGPVVAKNRFFQVPHCNGMGHQMPLAHAAMREAKAEGGWAVISTEECEIHPSSDLTPYVEARLWDDRDIPALSLMADKVHAFGALAAIELSHNGPTASNLYSREVLLAPSHQPSKYGYPAQARAMDKADIRAYRQWHRDAAVRGMRAGMDIVYVYAAHDLSLPMHFLQRRRNQRTDEYGGSLENRVRLLREVLQDTKEAVGHRCGVALRFATDEFLGPGGVELAEARDIVAMLAELPDLWDVNVAAWYNDSVPSRFAPEGAQEPFIDFVKKATSKPVVGVGRFTSPDTMVSQVRRGVVDFIGAARPSIADPFLPRKIEEGRFDDIRECIGCNICITGDNTITPIRCTQNPSMGEEWRKGWHPERIAPRASDARVLVVGGGPAGLEAARALGQRGHEVALAEASKELGGRVSREARLPGLAEWGRVRDWRLGQIRKLPNVSTYLDSTMSAQDVLDFGARHVVLATGCRWRRDGYGRSNGLGIPGLAEHPAVFTPDDLMDGRLPTGTVAVFDDDYFYYATVAAEALAKAGCRVVFITPDDTPASWGAYTLEYRHVRKRLAALGVEIRVSTNITGFAGRTLVLEDVWSDATSTLDVDALLTVTARLPNDELFHALKAREAEWADAGIQSVDCIGDALAPGLIAHAVYAGHRYAQELGEAKTGEVPFKRHFHTARETDLLDGP</sequence>
<evidence type="ECO:0000313" key="13">
    <source>
        <dbReference type="Proteomes" id="UP000029392"/>
    </source>
</evidence>
<keyword evidence="13" id="KW-1185">Reference proteome</keyword>
<keyword evidence="4" id="KW-0285">Flavoprotein</keyword>
<organism evidence="12 13">
    <name type="scientific">Arenimonas malthae CC-JY-1</name>
    <dbReference type="NCBI Taxonomy" id="1384054"/>
    <lineage>
        <taxon>Bacteria</taxon>
        <taxon>Pseudomonadati</taxon>
        <taxon>Pseudomonadota</taxon>
        <taxon>Gammaproteobacteria</taxon>
        <taxon>Lysobacterales</taxon>
        <taxon>Lysobacteraceae</taxon>
        <taxon>Arenimonas</taxon>
    </lineage>
</organism>
<keyword evidence="5" id="KW-0288">FMN</keyword>
<dbReference type="Pfam" id="PF00724">
    <property type="entry name" value="Oxidored_FMN"/>
    <property type="match status" value="1"/>
</dbReference>
<dbReference type="eggNOG" id="COG0446">
    <property type="taxonomic scope" value="Bacteria"/>
</dbReference>
<evidence type="ECO:0000256" key="5">
    <source>
        <dbReference type="ARBA" id="ARBA00022643"/>
    </source>
</evidence>
<protein>
    <submittedName>
        <fullName evidence="12">Methylamine</fullName>
    </submittedName>
</protein>
<dbReference type="InterPro" id="IPR023753">
    <property type="entry name" value="FAD/NAD-binding_dom"/>
</dbReference>
<evidence type="ECO:0000256" key="1">
    <source>
        <dbReference type="ARBA" id="ARBA00001917"/>
    </source>
</evidence>
<dbReference type="SUPFAM" id="SSF51395">
    <property type="entry name" value="FMN-linked oxidoreductases"/>
    <property type="match status" value="1"/>
</dbReference>
<dbReference type="Gene3D" id="3.50.50.60">
    <property type="entry name" value="FAD/NAD(P)-binding domain"/>
    <property type="match status" value="1"/>
</dbReference>
<evidence type="ECO:0000256" key="6">
    <source>
        <dbReference type="ARBA" id="ARBA00022723"/>
    </source>
</evidence>
<dbReference type="PRINTS" id="PR00411">
    <property type="entry name" value="PNDRDTASEI"/>
</dbReference>
<evidence type="ECO:0000256" key="2">
    <source>
        <dbReference type="ARBA" id="ARBA00001966"/>
    </source>
</evidence>
<keyword evidence="9" id="KW-0411">Iron-sulfur</keyword>
<reference evidence="12 13" key="1">
    <citation type="submission" date="2013-09" db="EMBL/GenBank/DDBJ databases">
        <title>Genome sequencing of Arenimonas malthae.</title>
        <authorList>
            <person name="Chen F."/>
            <person name="Wang G."/>
        </authorList>
    </citation>
    <scope>NUCLEOTIDE SEQUENCE [LARGE SCALE GENOMIC DNA]</scope>
    <source>
        <strain evidence="12 13">CC-JY-1</strain>
    </source>
</reference>
<dbReference type="Proteomes" id="UP000029392">
    <property type="component" value="Unassembled WGS sequence"/>
</dbReference>
<dbReference type="InterPro" id="IPR013785">
    <property type="entry name" value="Aldolase_TIM"/>
</dbReference>
<dbReference type="SUPFAM" id="SSF51905">
    <property type="entry name" value="FAD/NAD(P)-binding domain"/>
    <property type="match status" value="1"/>
</dbReference>
<dbReference type="PATRIC" id="fig|1384054.3.peg.1083"/>
<dbReference type="InterPro" id="IPR037348">
    <property type="entry name" value="TMADH/DMDH_FMN-bd"/>
</dbReference>
<dbReference type="AlphaFoldDB" id="A0A091BE70"/>
<keyword evidence="7" id="KW-0560">Oxidoreductase</keyword>
<keyword evidence="6" id="KW-0479">Metal-binding</keyword>
<evidence type="ECO:0000256" key="8">
    <source>
        <dbReference type="ARBA" id="ARBA00023004"/>
    </source>
</evidence>
<evidence type="ECO:0000256" key="9">
    <source>
        <dbReference type="ARBA" id="ARBA00023014"/>
    </source>
</evidence>
<dbReference type="EMBL" id="AVCH01000133">
    <property type="protein sequence ID" value="KFN49119.1"/>
    <property type="molecule type" value="Genomic_DNA"/>
</dbReference>
<dbReference type="GO" id="GO:0010181">
    <property type="term" value="F:FMN binding"/>
    <property type="evidence" value="ECO:0007669"/>
    <property type="project" value="InterPro"/>
</dbReference>
<evidence type="ECO:0000259" key="10">
    <source>
        <dbReference type="Pfam" id="PF00724"/>
    </source>
</evidence>
<gene>
    <name evidence="12" type="ORF">N790_05480</name>
</gene>
<dbReference type="PANTHER" id="PTHR42917:SF2">
    <property type="entry name" value="2,4-DIENOYL-COA REDUCTASE [(2E)-ENOYL-COA-PRODUCING]"/>
    <property type="match status" value="1"/>
</dbReference>
<dbReference type="InterPro" id="IPR051793">
    <property type="entry name" value="NADH:flavin_oxidoreductase"/>
</dbReference>
<dbReference type="RefSeq" id="WP_043802047.1">
    <property type="nucleotide sequence ID" value="NZ_AVCH01000133.1"/>
</dbReference>
<dbReference type="OrthoDB" id="8523426at2"/>
<comment type="cofactor">
    <cofactor evidence="2">
        <name>[4Fe-4S] cluster</name>
        <dbReference type="ChEBI" id="CHEBI:49883"/>
    </cofactor>
</comment>
<dbReference type="Gene3D" id="3.40.50.720">
    <property type="entry name" value="NAD(P)-binding Rossmann-like Domain"/>
    <property type="match status" value="1"/>
</dbReference>
<proteinExistence type="inferred from homology"/>
<dbReference type="SUPFAM" id="SSF51971">
    <property type="entry name" value="Nucleotide-binding domain"/>
    <property type="match status" value="1"/>
</dbReference>
<evidence type="ECO:0000256" key="3">
    <source>
        <dbReference type="ARBA" id="ARBA00011048"/>
    </source>
</evidence>
<dbReference type="Pfam" id="PF07992">
    <property type="entry name" value="Pyr_redox_2"/>
    <property type="match status" value="1"/>
</dbReference>
<evidence type="ECO:0000259" key="11">
    <source>
        <dbReference type="Pfam" id="PF07992"/>
    </source>
</evidence>
<feature type="domain" description="NADH:flavin oxidoreductase/NADH oxidase N-terminal" evidence="10">
    <location>
        <begin position="9"/>
        <end position="336"/>
    </location>
</feature>
<dbReference type="GO" id="GO:0016491">
    <property type="term" value="F:oxidoreductase activity"/>
    <property type="evidence" value="ECO:0007669"/>
    <property type="project" value="UniProtKB-KW"/>
</dbReference>
<name>A0A091BE70_9GAMM</name>
<dbReference type="CDD" id="cd02929">
    <property type="entry name" value="TMADH_HD_FMN"/>
    <property type="match status" value="1"/>
</dbReference>
<dbReference type="eggNOG" id="COG1902">
    <property type="taxonomic scope" value="Bacteria"/>
</dbReference>
<evidence type="ECO:0000256" key="7">
    <source>
        <dbReference type="ARBA" id="ARBA00023002"/>
    </source>
</evidence>
<dbReference type="GO" id="GO:0051536">
    <property type="term" value="F:iron-sulfur cluster binding"/>
    <property type="evidence" value="ECO:0007669"/>
    <property type="project" value="UniProtKB-KW"/>
</dbReference>